<name>A0A843YEK6_9RHOB</name>
<organism evidence="2 3">
    <name type="scientific">Tritonibacter litoralis</name>
    <dbReference type="NCBI Taxonomy" id="2662264"/>
    <lineage>
        <taxon>Bacteria</taxon>
        <taxon>Pseudomonadati</taxon>
        <taxon>Pseudomonadota</taxon>
        <taxon>Alphaproteobacteria</taxon>
        <taxon>Rhodobacterales</taxon>
        <taxon>Paracoccaceae</taxon>
        <taxon>Tritonibacter</taxon>
    </lineage>
</organism>
<keyword evidence="1" id="KW-0472">Membrane</keyword>
<protein>
    <submittedName>
        <fullName evidence="2">Uncharacterized protein</fullName>
    </submittedName>
</protein>
<comment type="caution">
    <text evidence="2">The sequence shown here is derived from an EMBL/GenBank/DDBJ whole genome shotgun (WGS) entry which is preliminary data.</text>
</comment>
<feature type="transmembrane region" description="Helical" evidence="1">
    <location>
        <begin position="217"/>
        <end position="233"/>
    </location>
</feature>
<gene>
    <name evidence="2" type="ORF">GFB49_05415</name>
</gene>
<sequence length="305" mass="34994">MMKTCLFCKKKADSKEHVFGKWLQKVYDVAPNPERKPHEHDVLGDDGLVHTTDKGPLYGGGHPINRTVRSVCRDCNSGWMAEIQDNVRPIFMRIREGQDLRLTYKEQTKLANWLFLKYLLIADVSTPTMSPSAEMRKKIDTLGVEIQSPAKNTMYFEQILKKDTLEFKKRKRPPADVEVYALKALVSSGSLGATNLLPISLNYLHTQKQKMLGENSFGFLFLVHIGDLVGLVVRRPRSIIKLESYGQIEPSLNLTNIARFRLMQKGSRKFEICRHPVLHQQFEEYVLSAAEVAYGGKRRRNFKQK</sequence>
<feature type="transmembrane region" description="Helical" evidence="1">
    <location>
        <begin position="177"/>
        <end position="197"/>
    </location>
</feature>
<keyword evidence="1" id="KW-0812">Transmembrane</keyword>
<proteinExistence type="predicted"/>
<dbReference type="RefSeq" id="WP_194269270.1">
    <property type="nucleotide sequence ID" value="NZ_WIBF01000002.1"/>
</dbReference>
<reference evidence="2 3" key="1">
    <citation type="submission" date="2019-10" db="EMBL/GenBank/DDBJ databases">
        <title>Epibacterium sp. nov., isolated from seawater.</title>
        <authorList>
            <person name="Zhang X."/>
            <person name="Li N."/>
        </authorList>
    </citation>
    <scope>NUCLEOTIDE SEQUENCE [LARGE SCALE GENOMIC DNA]</scope>
    <source>
        <strain evidence="2 3">SM1979</strain>
    </source>
</reference>
<dbReference type="Proteomes" id="UP000444174">
    <property type="component" value="Unassembled WGS sequence"/>
</dbReference>
<dbReference type="AlphaFoldDB" id="A0A843YEK6"/>
<accession>A0A843YEK6</accession>
<evidence type="ECO:0000313" key="2">
    <source>
        <dbReference type="EMBL" id="MQQ07884.1"/>
    </source>
</evidence>
<evidence type="ECO:0000256" key="1">
    <source>
        <dbReference type="SAM" id="Phobius"/>
    </source>
</evidence>
<dbReference type="EMBL" id="WIBF01000002">
    <property type="protein sequence ID" value="MQQ07884.1"/>
    <property type="molecule type" value="Genomic_DNA"/>
</dbReference>
<keyword evidence="1" id="KW-1133">Transmembrane helix</keyword>
<evidence type="ECO:0000313" key="3">
    <source>
        <dbReference type="Proteomes" id="UP000444174"/>
    </source>
</evidence>
<keyword evidence="3" id="KW-1185">Reference proteome</keyword>